<feature type="repeat" description="PPR" evidence="3">
    <location>
        <begin position="759"/>
        <end position="793"/>
    </location>
</feature>
<feature type="repeat" description="PPR" evidence="3">
    <location>
        <begin position="550"/>
        <end position="584"/>
    </location>
</feature>
<dbReference type="InterPro" id="IPR002885">
    <property type="entry name" value="PPR_rpt"/>
</dbReference>
<feature type="repeat" description="PPR" evidence="3">
    <location>
        <begin position="724"/>
        <end position="758"/>
    </location>
</feature>
<keyword evidence="2" id="KW-0677">Repeat</keyword>
<dbReference type="AlphaFoldDB" id="A0A2P2NIJ8"/>
<dbReference type="InterPro" id="IPR011990">
    <property type="entry name" value="TPR-like_helical_dom_sf"/>
</dbReference>
<evidence type="ECO:0000256" key="3">
    <source>
        <dbReference type="PROSITE-ProRule" id="PRU00708"/>
    </source>
</evidence>
<reference evidence="4" key="1">
    <citation type="submission" date="2018-02" db="EMBL/GenBank/DDBJ databases">
        <title>Rhizophora mucronata_Transcriptome.</title>
        <authorList>
            <person name="Meera S.P."/>
            <person name="Sreeshan A."/>
            <person name="Augustine A."/>
        </authorList>
    </citation>
    <scope>NUCLEOTIDE SEQUENCE</scope>
    <source>
        <tissue evidence="4">Leaf</tissue>
    </source>
</reference>
<dbReference type="PROSITE" id="PS51375">
    <property type="entry name" value="PPR"/>
    <property type="match status" value="13"/>
</dbReference>
<dbReference type="EMBL" id="GGEC01061803">
    <property type="protein sequence ID" value="MBX42287.1"/>
    <property type="molecule type" value="Transcribed_RNA"/>
</dbReference>
<sequence length="849" mass="95541">MFLRLQFDSSCCLPLLSSNKASPHVVFDTGVSVSPSENVASVSTINGPAKSFNKVVYKQGYERTAAGGDKDPDGKRGKRAWDRAICEDNNSSGVKLKAVEGNGSVETAQTKCSTKFVAYGGSIPSILRALDAIEDLDEALHPWEYTLSNKERSIILKEQSSWERAMEIFEWFKGKGCYELNVIHYNIMFRILGKARKWSYLQGFWHEMNARGISPINSTYGTLINVYSKGGLKEEALRWLQRMHEQGMEPDEVTMGIVVQMYKKAGEFQKADEFFKGWLLSESLKHGGANKASARKENDLQVNVSLSSYTYNNLIDTYGKAGQLKEASKTFAQMLRGGIVPTTVTFNTMIHICGNHGQLDEVASLIQKMEELRYPPDTRTYNILISVYAKHDDINLAKGYFKRMKEAQLEPDLVSYRTLLYAFSIRHMFVQAEELVSEMDSKGLEIDEYTQSALTRMYIESGMLEKSWLWFKRFHIAGNMSSECYSANIDAYCERGYTLEAEKAFTCCLEMKKLSVLVFNVMIKAYGFGQNYDKACQLFDSMETHSVVPDKCSYNSLIQFLSSADLPDRAKPYLRKMKDAGLVSDCVPYCAIISSFVKLGKLKTAEGLYKEMISSDVKPDIILYGVLINAFAEAGSVKKATSYVDAMKRAGLPGNSVICNSLIKLYTKVGYLKEAEEIYRLLLSSDEGPDAYSSNCMLDLYTERSMIKQAEDIFGNLKRKGQANEFSFAMIMCMYKRVGRLEEAIHIARQMRELGLLTYLLSYNNLLGLYALDGRFKDAVKTFREMVETAIEPDDCTFKSLGIVLLKCGISKQAISNLEATRKKDFHGGLKAWLSALSSVFDVDLDDEA</sequence>
<proteinExistence type="inferred from homology"/>
<evidence type="ECO:0000313" key="4">
    <source>
        <dbReference type="EMBL" id="MBX42287.1"/>
    </source>
</evidence>
<accession>A0A2P2NIJ8</accession>
<dbReference type="Pfam" id="PF01535">
    <property type="entry name" value="PPR"/>
    <property type="match status" value="3"/>
</dbReference>
<feature type="repeat" description="PPR" evidence="3">
    <location>
        <begin position="377"/>
        <end position="411"/>
    </location>
</feature>
<dbReference type="Pfam" id="PF13812">
    <property type="entry name" value="PPR_3"/>
    <property type="match status" value="1"/>
</dbReference>
<name>A0A2P2NIJ8_RHIMU</name>
<organism evidence="4">
    <name type="scientific">Rhizophora mucronata</name>
    <name type="common">Asiatic mangrove</name>
    <dbReference type="NCBI Taxonomy" id="61149"/>
    <lineage>
        <taxon>Eukaryota</taxon>
        <taxon>Viridiplantae</taxon>
        <taxon>Streptophyta</taxon>
        <taxon>Embryophyta</taxon>
        <taxon>Tracheophyta</taxon>
        <taxon>Spermatophyta</taxon>
        <taxon>Magnoliopsida</taxon>
        <taxon>eudicotyledons</taxon>
        <taxon>Gunneridae</taxon>
        <taxon>Pentapetalae</taxon>
        <taxon>rosids</taxon>
        <taxon>fabids</taxon>
        <taxon>Malpighiales</taxon>
        <taxon>Rhizophoraceae</taxon>
        <taxon>Rhizophora</taxon>
    </lineage>
</organism>
<feature type="repeat" description="PPR" evidence="3">
    <location>
        <begin position="181"/>
        <end position="215"/>
    </location>
</feature>
<dbReference type="Pfam" id="PF13041">
    <property type="entry name" value="PPR_2"/>
    <property type="match status" value="5"/>
</dbReference>
<dbReference type="PANTHER" id="PTHR47933">
    <property type="entry name" value="PENTATRICOPEPTIDE REPEAT-CONTAINING PROTEIN 1, MITOCHONDRIAL"/>
    <property type="match status" value="1"/>
</dbReference>
<dbReference type="PANTHER" id="PTHR47933:SF10">
    <property type="entry name" value="OS03G0162900 PROTEIN"/>
    <property type="match status" value="1"/>
</dbReference>
<evidence type="ECO:0000256" key="1">
    <source>
        <dbReference type="ARBA" id="ARBA00007626"/>
    </source>
</evidence>
<dbReference type="Gene3D" id="1.25.40.10">
    <property type="entry name" value="Tetratricopeptide repeat domain"/>
    <property type="match status" value="4"/>
</dbReference>
<feature type="repeat" description="PPR" evidence="3">
    <location>
        <begin position="515"/>
        <end position="549"/>
    </location>
</feature>
<dbReference type="GO" id="GO:0003729">
    <property type="term" value="F:mRNA binding"/>
    <property type="evidence" value="ECO:0007669"/>
    <property type="project" value="TreeGrafter"/>
</dbReference>
<feature type="repeat" description="PPR" evidence="3">
    <location>
        <begin position="620"/>
        <end position="654"/>
    </location>
</feature>
<feature type="repeat" description="PPR" evidence="3">
    <location>
        <begin position="655"/>
        <end position="689"/>
    </location>
</feature>
<protein>
    <submittedName>
        <fullName evidence="4">Uncharacterized protein MANES_15G035300</fullName>
    </submittedName>
</protein>
<feature type="repeat" description="PPR" evidence="3">
    <location>
        <begin position="216"/>
        <end position="250"/>
    </location>
</feature>
<dbReference type="NCBIfam" id="TIGR00756">
    <property type="entry name" value="PPR"/>
    <property type="match status" value="9"/>
</dbReference>
<evidence type="ECO:0000256" key="2">
    <source>
        <dbReference type="ARBA" id="ARBA00022737"/>
    </source>
</evidence>
<comment type="similarity">
    <text evidence="1">Belongs to the PPR family. P subfamily.</text>
</comment>
<dbReference type="InterPro" id="IPR051240">
    <property type="entry name" value="Mito_RNA-Proc/Resp"/>
</dbReference>
<feature type="repeat" description="PPR" evidence="3">
    <location>
        <begin position="307"/>
        <end position="341"/>
    </location>
</feature>
<feature type="repeat" description="PPR" evidence="3">
    <location>
        <begin position="342"/>
        <end position="376"/>
    </location>
</feature>
<feature type="repeat" description="PPR" evidence="3">
    <location>
        <begin position="585"/>
        <end position="619"/>
    </location>
</feature>
<feature type="repeat" description="PPR" evidence="3">
    <location>
        <begin position="412"/>
        <end position="446"/>
    </location>
</feature>
<dbReference type="SUPFAM" id="SSF48452">
    <property type="entry name" value="TPR-like"/>
    <property type="match status" value="1"/>
</dbReference>